<dbReference type="EMBL" id="JACGWL010000922">
    <property type="protein sequence ID" value="KAK4381240.1"/>
    <property type="molecule type" value="Genomic_DNA"/>
</dbReference>
<dbReference type="InterPro" id="IPR025558">
    <property type="entry name" value="DUF4283"/>
</dbReference>
<name>A0AAE1T3P4_9LAMI</name>
<reference evidence="2" key="2">
    <citation type="journal article" date="2024" name="Plant">
        <title>Genomic evolution and insights into agronomic trait innovations of Sesamum species.</title>
        <authorList>
            <person name="Miao H."/>
            <person name="Wang L."/>
            <person name="Qu L."/>
            <person name="Liu H."/>
            <person name="Sun Y."/>
            <person name="Le M."/>
            <person name="Wang Q."/>
            <person name="Wei S."/>
            <person name="Zheng Y."/>
            <person name="Lin W."/>
            <person name="Duan Y."/>
            <person name="Cao H."/>
            <person name="Xiong S."/>
            <person name="Wang X."/>
            <person name="Wei L."/>
            <person name="Li C."/>
            <person name="Ma Q."/>
            <person name="Ju M."/>
            <person name="Zhao R."/>
            <person name="Li G."/>
            <person name="Mu C."/>
            <person name="Tian Q."/>
            <person name="Mei H."/>
            <person name="Zhang T."/>
            <person name="Gao T."/>
            <person name="Zhang H."/>
        </authorList>
    </citation>
    <scope>NUCLEOTIDE SEQUENCE</scope>
    <source>
        <strain evidence="2">K16</strain>
    </source>
</reference>
<dbReference type="Pfam" id="PF14111">
    <property type="entry name" value="DUF4283"/>
    <property type="match status" value="1"/>
</dbReference>
<dbReference type="PANTHER" id="PTHR31286">
    <property type="entry name" value="GLYCINE-RICH CELL WALL STRUCTURAL PROTEIN 1.8-LIKE"/>
    <property type="match status" value="1"/>
</dbReference>
<dbReference type="Proteomes" id="UP001289374">
    <property type="component" value="Unassembled WGS sequence"/>
</dbReference>
<keyword evidence="3" id="KW-1185">Reference proteome</keyword>
<reference evidence="2" key="1">
    <citation type="submission" date="2020-06" db="EMBL/GenBank/DDBJ databases">
        <authorList>
            <person name="Li T."/>
            <person name="Hu X."/>
            <person name="Zhang T."/>
            <person name="Song X."/>
            <person name="Zhang H."/>
            <person name="Dai N."/>
            <person name="Sheng W."/>
            <person name="Hou X."/>
            <person name="Wei L."/>
        </authorList>
    </citation>
    <scope>NUCLEOTIDE SEQUENCE</scope>
    <source>
        <strain evidence="2">K16</strain>
        <tissue evidence="2">Leaf</tissue>
    </source>
</reference>
<sequence length="203" mass="23096">MSNISPDVELLKKAWKLRDEEEEGVTVPGGLWNTCSESQNLCLVGRLLSNRPYHLDSLGFSIQSMFLPVKRVEIKPVSEKLLPLRFNHEIDKKRALDGCPWSFKKNILLLADMREDKNPMHVVVDWCDFHIHVHDLSLNMMNLGVATLIGNRIGIYCGMETDAAGCAWGVSLRTRVGLNVKKLLKRAMKVRLVFDEDILVRIT</sequence>
<gene>
    <name evidence="2" type="ORF">Sango_2987500</name>
</gene>
<evidence type="ECO:0000313" key="2">
    <source>
        <dbReference type="EMBL" id="KAK4381240.1"/>
    </source>
</evidence>
<feature type="domain" description="DUF4283" evidence="1">
    <location>
        <begin position="37"/>
        <end position="120"/>
    </location>
</feature>
<proteinExistence type="predicted"/>
<dbReference type="InterPro" id="IPR040256">
    <property type="entry name" value="At4g02000-like"/>
</dbReference>
<organism evidence="2 3">
    <name type="scientific">Sesamum angolense</name>
    <dbReference type="NCBI Taxonomy" id="2727404"/>
    <lineage>
        <taxon>Eukaryota</taxon>
        <taxon>Viridiplantae</taxon>
        <taxon>Streptophyta</taxon>
        <taxon>Embryophyta</taxon>
        <taxon>Tracheophyta</taxon>
        <taxon>Spermatophyta</taxon>
        <taxon>Magnoliopsida</taxon>
        <taxon>eudicotyledons</taxon>
        <taxon>Gunneridae</taxon>
        <taxon>Pentapetalae</taxon>
        <taxon>asterids</taxon>
        <taxon>lamiids</taxon>
        <taxon>Lamiales</taxon>
        <taxon>Pedaliaceae</taxon>
        <taxon>Sesamum</taxon>
    </lineage>
</organism>
<comment type="caution">
    <text evidence="2">The sequence shown here is derived from an EMBL/GenBank/DDBJ whole genome shotgun (WGS) entry which is preliminary data.</text>
</comment>
<evidence type="ECO:0000259" key="1">
    <source>
        <dbReference type="Pfam" id="PF14111"/>
    </source>
</evidence>
<dbReference type="AlphaFoldDB" id="A0AAE1T3P4"/>
<accession>A0AAE1T3P4</accession>
<dbReference type="PANTHER" id="PTHR31286:SF153">
    <property type="entry name" value="DUF4283 DOMAIN PROTEIN"/>
    <property type="match status" value="1"/>
</dbReference>
<protein>
    <recommendedName>
        <fullName evidence="1">DUF4283 domain-containing protein</fullName>
    </recommendedName>
</protein>
<evidence type="ECO:0000313" key="3">
    <source>
        <dbReference type="Proteomes" id="UP001289374"/>
    </source>
</evidence>